<dbReference type="PANTHER" id="PTHR12277">
    <property type="entry name" value="ALPHA/BETA HYDROLASE DOMAIN-CONTAINING PROTEIN"/>
    <property type="match status" value="1"/>
</dbReference>
<dbReference type="InterPro" id="IPR022742">
    <property type="entry name" value="Hydrolase_4"/>
</dbReference>
<protein>
    <recommendedName>
        <fullName evidence="2">Serine aminopeptidase S33 domain-containing protein</fullName>
    </recommendedName>
</protein>
<name>A0A6G0X0E5_9STRA</name>
<gene>
    <name evidence="3" type="ORF">Ae201684_009609</name>
</gene>
<evidence type="ECO:0000259" key="2">
    <source>
        <dbReference type="Pfam" id="PF12146"/>
    </source>
</evidence>
<keyword evidence="1" id="KW-1133">Transmembrane helix</keyword>
<accession>A0A6G0X0E5</accession>
<dbReference type="GO" id="GO:0016020">
    <property type="term" value="C:membrane"/>
    <property type="evidence" value="ECO:0007669"/>
    <property type="project" value="TreeGrafter"/>
</dbReference>
<dbReference type="Proteomes" id="UP000481153">
    <property type="component" value="Unassembled WGS sequence"/>
</dbReference>
<dbReference type="InterPro" id="IPR029058">
    <property type="entry name" value="AB_hydrolase_fold"/>
</dbReference>
<dbReference type="AlphaFoldDB" id="A0A6G0X0E5"/>
<evidence type="ECO:0000313" key="3">
    <source>
        <dbReference type="EMBL" id="KAF0733359.1"/>
    </source>
</evidence>
<keyword evidence="1" id="KW-0472">Membrane</keyword>
<comment type="caution">
    <text evidence="3">The sequence shown here is derived from an EMBL/GenBank/DDBJ whole genome shotgun (WGS) entry which is preliminary data.</text>
</comment>
<feature type="domain" description="Serine aminopeptidase S33" evidence="2">
    <location>
        <begin position="95"/>
        <end position="212"/>
    </location>
</feature>
<organism evidence="3 4">
    <name type="scientific">Aphanomyces euteiches</name>
    <dbReference type="NCBI Taxonomy" id="100861"/>
    <lineage>
        <taxon>Eukaryota</taxon>
        <taxon>Sar</taxon>
        <taxon>Stramenopiles</taxon>
        <taxon>Oomycota</taxon>
        <taxon>Saprolegniomycetes</taxon>
        <taxon>Saprolegniales</taxon>
        <taxon>Verrucalvaceae</taxon>
        <taxon>Aphanomyces</taxon>
    </lineage>
</organism>
<dbReference type="GO" id="GO:0008474">
    <property type="term" value="F:palmitoyl-(protein) hydrolase activity"/>
    <property type="evidence" value="ECO:0007669"/>
    <property type="project" value="TreeGrafter"/>
</dbReference>
<evidence type="ECO:0000256" key="1">
    <source>
        <dbReference type="SAM" id="Phobius"/>
    </source>
</evidence>
<dbReference type="Gene3D" id="3.40.50.1820">
    <property type="entry name" value="alpha/beta hydrolase"/>
    <property type="match status" value="1"/>
</dbReference>
<dbReference type="PANTHER" id="PTHR12277:SF81">
    <property type="entry name" value="PROTEIN ABHD13"/>
    <property type="match status" value="1"/>
</dbReference>
<feature type="transmembrane region" description="Helical" evidence="1">
    <location>
        <begin position="12"/>
        <end position="33"/>
    </location>
</feature>
<dbReference type="VEuPathDB" id="FungiDB:AeMF1_009109"/>
<evidence type="ECO:0000313" key="4">
    <source>
        <dbReference type="Proteomes" id="UP000481153"/>
    </source>
</evidence>
<keyword evidence="4" id="KW-1185">Reference proteome</keyword>
<dbReference type="SUPFAM" id="SSF53474">
    <property type="entry name" value="alpha/beta-Hydrolases"/>
    <property type="match status" value="1"/>
</dbReference>
<reference evidence="3 4" key="1">
    <citation type="submission" date="2019-07" db="EMBL/GenBank/DDBJ databases">
        <title>Genomics analysis of Aphanomyces spp. identifies a new class of oomycete effector associated with host adaptation.</title>
        <authorList>
            <person name="Gaulin E."/>
        </authorList>
    </citation>
    <scope>NUCLEOTIDE SEQUENCE [LARGE SCALE GENOMIC DNA]</scope>
    <source>
        <strain evidence="3 4">ATCC 201684</strain>
    </source>
</reference>
<proteinExistence type="predicted"/>
<dbReference type="EMBL" id="VJMJ01000122">
    <property type="protein sequence ID" value="KAF0733359.1"/>
    <property type="molecule type" value="Genomic_DNA"/>
</dbReference>
<keyword evidence="1" id="KW-0812">Transmembrane</keyword>
<sequence length="340" mass="37908">MGDWATTVTSWIQTLVLTGSALTVGLIGMIYVYQEKLLYFPSMPGVSKLTTENPEGYRVPSEYGIDYEDVFVTCSDGVKIHSWLMKQPSGQFLPTIVFFHGNAGNIGYRLPNAAKMFRHLDCNILLVDYRGFGLSDGVPTEEGLQRDADGVIDYLHTRSDIDPTKIVVFGRSLGGAVAIYLAESRPTKIAGLIVENTFLSISSMVDQVMPWLTYIKPIVLAIDWNNERRIRGVTLPILFVAGERDELVPHSHMQKLHASATKSSLRKWLPVPRGTHNDSWLRGGLDYFHTLRQFIATSTRDFTLGASETCDVDVDEKSASAIPNMLNQPLFNHLPKDKDA</sequence>
<dbReference type="Pfam" id="PF12146">
    <property type="entry name" value="Hydrolase_4"/>
    <property type="match status" value="1"/>
</dbReference>